<dbReference type="Gene3D" id="2.40.50.100">
    <property type="match status" value="1"/>
</dbReference>
<dbReference type="Pfam" id="PF00364">
    <property type="entry name" value="Biotin_lipoyl"/>
    <property type="match status" value="1"/>
</dbReference>
<dbReference type="InterPro" id="IPR011053">
    <property type="entry name" value="Single_hybrid_motif"/>
</dbReference>
<proteinExistence type="predicted"/>
<sequence>MSEKIFGLVMPKFGMVMTEGLISNWYVDEGDLVSERDDLVDIETEKVSNTYESPRAGVLRRKLVLEGDTLAVGGLFGVIADESVQESEIEEYVQAFNAQFVSTQSQESVDGPEKIALPSGFVRFLKRGEGPGIPMLLIHGFSGDLNSWLLNQEALAESRNVYALDIPGHGGSAAPSALSSIDDLARAVEEFLDAQSLNRVHLVGHSLGGGICAKVAFKLPEKVASLTLIAPIGLGEEINSQFISGMLTAERRNEMKTVLESLFNDPELVSRDMVKNALQSKRIDGAVDSLRQIAERCSGIDRQIVSIRDELSSSSIPVQLIWGSHDRIIPFEHSANLPVQVKVHQFADVGHMPQMERPNEVNRLIAQFASENDK</sequence>
<dbReference type="Gene3D" id="3.40.50.1820">
    <property type="entry name" value="alpha/beta hydrolase"/>
    <property type="match status" value="1"/>
</dbReference>
<dbReference type="AlphaFoldDB" id="A0A327NBD2"/>
<dbReference type="InterPro" id="IPR000089">
    <property type="entry name" value="Biotin_lipoyl"/>
</dbReference>
<keyword evidence="2" id="KW-0808">Transferase</keyword>
<dbReference type="SUPFAM" id="SSF51230">
    <property type="entry name" value="Single hybrid motif"/>
    <property type="match status" value="1"/>
</dbReference>
<dbReference type="InterPro" id="IPR050266">
    <property type="entry name" value="AB_hydrolase_sf"/>
</dbReference>
<dbReference type="PROSITE" id="PS50968">
    <property type="entry name" value="BIOTINYL_LIPOYL"/>
    <property type="match status" value="1"/>
</dbReference>
<protein>
    <submittedName>
        <fullName evidence="2">Acetoin dehydrogenase dihydrolipoyllysine-residue acetyltransferase subunit</fullName>
    </submittedName>
</protein>
<dbReference type="Proteomes" id="UP000249493">
    <property type="component" value="Unassembled WGS sequence"/>
</dbReference>
<dbReference type="PANTHER" id="PTHR43798:SF33">
    <property type="entry name" value="HYDROLASE, PUTATIVE (AFU_ORTHOLOGUE AFUA_2G14860)-RELATED"/>
    <property type="match status" value="1"/>
</dbReference>
<comment type="caution">
    <text evidence="2">The sequence shown here is derived from an EMBL/GenBank/DDBJ whole genome shotgun (WGS) entry which is preliminary data.</text>
</comment>
<dbReference type="SUPFAM" id="SSF53474">
    <property type="entry name" value="alpha/beta-Hydrolases"/>
    <property type="match status" value="1"/>
</dbReference>
<dbReference type="RefSeq" id="WP_111280084.1">
    <property type="nucleotide sequence ID" value="NZ_QLIN01000001.1"/>
</dbReference>
<evidence type="ECO:0000259" key="1">
    <source>
        <dbReference type="PROSITE" id="PS50968"/>
    </source>
</evidence>
<dbReference type="InterPro" id="IPR029058">
    <property type="entry name" value="AB_hydrolase_fold"/>
</dbReference>
<dbReference type="EMBL" id="QLIN01000001">
    <property type="protein sequence ID" value="RAI72497.1"/>
    <property type="molecule type" value="Genomic_DNA"/>
</dbReference>
<evidence type="ECO:0000313" key="3">
    <source>
        <dbReference type="Proteomes" id="UP000249493"/>
    </source>
</evidence>
<name>A0A327NBD2_PSEFL</name>
<dbReference type="Pfam" id="PF00561">
    <property type="entry name" value="Abhydrolase_1"/>
    <property type="match status" value="1"/>
</dbReference>
<dbReference type="CDD" id="cd06849">
    <property type="entry name" value="lipoyl_domain"/>
    <property type="match status" value="1"/>
</dbReference>
<evidence type="ECO:0000313" key="2">
    <source>
        <dbReference type="EMBL" id="RAI72497.1"/>
    </source>
</evidence>
<dbReference type="NCBIfam" id="NF011457">
    <property type="entry name" value="PRK14875.1"/>
    <property type="match status" value="1"/>
</dbReference>
<dbReference type="InterPro" id="IPR000073">
    <property type="entry name" value="AB_hydrolase_1"/>
</dbReference>
<feature type="domain" description="Lipoyl-binding" evidence="1">
    <location>
        <begin position="5"/>
        <end position="80"/>
    </location>
</feature>
<dbReference type="PANTHER" id="PTHR43798">
    <property type="entry name" value="MONOACYLGLYCEROL LIPASE"/>
    <property type="match status" value="1"/>
</dbReference>
<organism evidence="2 3">
    <name type="scientific">Pseudomonas fluorescens</name>
    <dbReference type="NCBI Taxonomy" id="294"/>
    <lineage>
        <taxon>Bacteria</taxon>
        <taxon>Pseudomonadati</taxon>
        <taxon>Pseudomonadota</taxon>
        <taxon>Gammaproteobacteria</taxon>
        <taxon>Pseudomonadales</taxon>
        <taxon>Pseudomonadaceae</taxon>
        <taxon>Pseudomonas</taxon>
    </lineage>
</organism>
<dbReference type="GO" id="GO:0016740">
    <property type="term" value="F:transferase activity"/>
    <property type="evidence" value="ECO:0007669"/>
    <property type="project" value="UniProtKB-KW"/>
</dbReference>
<reference evidence="2 3" key="1">
    <citation type="submission" date="2018-06" db="EMBL/GenBank/DDBJ databases">
        <authorList>
            <person name="Zhirakovskaya E."/>
        </authorList>
    </citation>
    <scope>NUCLEOTIDE SEQUENCE [LARGE SCALE GENOMIC DNA]</scope>
    <source>
        <strain evidence="2 3">LY3</strain>
    </source>
</reference>
<accession>A0A327NBD2</accession>
<dbReference type="PRINTS" id="PR00111">
    <property type="entry name" value="ABHYDROLASE"/>
</dbReference>
<gene>
    <name evidence="2" type="ORF">DOZ80_02855</name>
</gene>
<dbReference type="GO" id="GO:0016020">
    <property type="term" value="C:membrane"/>
    <property type="evidence" value="ECO:0007669"/>
    <property type="project" value="TreeGrafter"/>
</dbReference>